<dbReference type="Proteomes" id="UP000502248">
    <property type="component" value="Chromosome"/>
</dbReference>
<dbReference type="PANTHER" id="PTHR40047">
    <property type="entry name" value="UPF0703 PROTEIN YCGQ"/>
    <property type="match status" value="1"/>
</dbReference>
<proteinExistence type="predicted"/>
<accession>A0A7Z2ZPY7</accession>
<evidence type="ECO:0000313" key="5">
    <source>
        <dbReference type="EMBL" id="QJD87664.1"/>
    </source>
</evidence>
<keyword evidence="6" id="KW-1185">Reference proteome</keyword>
<dbReference type="AlphaFoldDB" id="A0A7Z2ZPY7"/>
<keyword evidence="2" id="KW-0812">Transmembrane</keyword>
<feature type="domain" description="DUF1980" evidence="3">
    <location>
        <begin position="103"/>
        <end position="157"/>
    </location>
</feature>
<dbReference type="Pfam" id="PF09323">
    <property type="entry name" value="DUF1980"/>
    <property type="match status" value="2"/>
</dbReference>
<evidence type="ECO:0000313" key="6">
    <source>
        <dbReference type="Proteomes" id="UP000502248"/>
    </source>
</evidence>
<feature type="transmembrane region" description="Helical" evidence="2">
    <location>
        <begin position="127"/>
        <end position="144"/>
    </location>
</feature>
<feature type="region of interest" description="Disordered" evidence="1">
    <location>
        <begin position="75"/>
        <end position="119"/>
    </location>
</feature>
<protein>
    <submittedName>
        <fullName evidence="5">TIGR03943 family protein</fullName>
    </submittedName>
</protein>
<feature type="domain" description="DUF1980" evidence="4">
    <location>
        <begin position="185"/>
        <end position="324"/>
    </location>
</feature>
<reference evidence="5 6" key="1">
    <citation type="submission" date="2020-04" db="EMBL/GenBank/DDBJ databases">
        <title>Genome sequencing of novel species.</title>
        <authorList>
            <person name="Heo J."/>
            <person name="Kim S.-J."/>
            <person name="Kim J.-S."/>
            <person name="Hong S.-B."/>
            <person name="Kwon S.-W."/>
        </authorList>
    </citation>
    <scope>NUCLEOTIDE SEQUENCE [LARGE SCALE GENOMIC DNA]</scope>
    <source>
        <strain evidence="5 6">MFER-1</strain>
    </source>
</reference>
<dbReference type="PANTHER" id="PTHR40047:SF1">
    <property type="entry name" value="UPF0703 PROTEIN YCGQ"/>
    <property type="match status" value="1"/>
</dbReference>
<sequence length="326" mass="37900">MIRFYILFGFAFMFSLIHYQDQLNKYINTKYAYLSITAIVILSLLCIVEVARMYRLEQAEKRRTEAAERKLEQERHDLESGHTHDHDHNHDHNEEHPDHGHTHEHEHAHDSPFGHTHESPSRWKRTIGYLILSFPIFTGIFLPVQTLDSSFVKAKGFSFPSAEGTMSDKNPGQHQFLKPDSSVFYGKEGYETIKNKELADFLNLREIELNDQTYMKGMEVIYNFPGNFMGRKISFNGFAYKGEQVDGDHYFVFRFGFIHCAADSGVFGMLVDFPKGTDLENDDWVHVTGTLTSELYQPFKQKIPVLKVTSWKPIPAPEDPYVYRIY</sequence>
<evidence type="ECO:0000259" key="4">
    <source>
        <dbReference type="Pfam" id="PF21537"/>
    </source>
</evidence>
<name>A0A7Z2ZPY7_9BACL</name>
<dbReference type="InterPro" id="IPR048447">
    <property type="entry name" value="DUF1980_C"/>
</dbReference>
<dbReference type="InterPro" id="IPR015402">
    <property type="entry name" value="DUF1980"/>
</dbReference>
<dbReference type="InterPro" id="IPR052955">
    <property type="entry name" value="UPF0703_membrane_permease"/>
</dbReference>
<evidence type="ECO:0000256" key="2">
    <source>
        <dbReference type="SAM" id="Phobius"/>
    </source>
</evidence>
<dbReference type="Pfam" id="PF21537">
    <property type="entry name" value="DUF1980_C"/>
    <property type="match status" value="1"/>
</dbReference>
<feature type="transmembrane region" description="Helical" evidence="2">
    <location>
        <begin position="32"/>
        <end position="54"/>
    </location>
</feature>
<evidence type="ECO:0000259" key="3">
    <source>
        <dbReference type="Pfam" id="PF09323"/>
    </source>
</evidence>
<feature type="domain" description="DUF1980" evidence="3">
    <location>
        <begin position="2"/>
        <end position="94"/>
    </location>
</feature>
<keyword evidence="2" id="KW-1133">Transmembrane helix</keyword>
<keyword evidence="2" id="KW-0472">Membrane</keyword>
<dbReference type="KEGG" id="cheb:HH215_33755"/>
<dbReference type="EMBL" id="CP051680">
    <property type="protein sequence ID" value="QJD87664.1"/>
    <property type="molecule type" value="Genomic_DNA"/>
</dbReference>
<evidence type="ECO:0000256" key="1">
    <source>
        <dbReference type="SAM" id="MobiDB-lite"/>
    </source>
</evidence>
<dbReference type="InterPro" id="IPR048493">
    <property type="entry name" value="DUF1980_N"/>
</dbReference>
<dbReference type="RefSeq" id="WP_169283906.1">
    <property type="nucleotide sequence ID" value="NZ_CP051680.1"/>
</dbReference>
<organism evidence="5 6">
    <name type="scientific">Cohnella herbarum</name>
    <dbReference type="NCBI Taxonomy" id="2728023"/>
    <lineage>
        <taxon>Bacteria</taxon>
        <taxon>Bacillati</taxon>
        <taxon>Bacillota</taxon>
        <taxon>Bacilli</taxon>
        <taxon>Bacillales</taxon>
        <taxon>Paenibacillaceae</taxon>
        <taxon>Cohnella</taxon>
    </lineage>
</organism>
<gene>
    <name evidence="5" type="ORF">HH215_33755</name>
</gene>
<dbReference type="NCBIfam" id="TIGR03943">
    <property type="entry name" value="TIGR03943 family putative permease subunit"/>
    <property type="match status" value="1"/>
</dbReference>